<dbReference type="GO" id="GO:0003700">
    <property type="term" value="F:DNA-binding transcription factor activity"/>
    <property type="evidence" value="ECO:0007669"/>
    <property type="project" value="InterPro"/>
</dbReference>
<evidence type="ECO:0000259" key="5">
    <source>
        <dbReference type="PROSITE" id="PS01124"/>
    </source>
</evidence>
<protein>
    <submittedName>
        <fullName evidence="7">Chemotaxis protein CheY</fullName>
    </submittedName>
</protein>
<dbReference type="InterPro" id="IPR001789">
    <property type="entry name" value="Sig_transdc_resp-reg_receiver"/>
</dbReference>
<keyword evidence="3" id="KW-0804">Transcription</keyword>
<dbReference type="Gene3D" id="1.10.10.60">
    <property type="entry name" value="Homeodomain-like"/>
    <property type="match status" value="2"/>
</dbReference>
<dbReference type="PROSITE" id="PS00041">
    <property type="entry name" value="HTH_ARAC_FAMILY_1"/>
    <property type="match status" value="1"/>
</dbReference>
<dbReference type="InterPro" id="IPR011006">
    <property type="entry name" value="CheY-like_superfamily"/>
</dbReference>
<dbReference type="InterPro" id="IPR009057">
    <property type="entry name" value="Homeodomain-like_sf"/>
</dbReference>
<dbReference type="InterPro" id="IPR018060">
    <property type="entry name" value="HTH_AraC"/>
</dbReference>
<dbReference type="Pfam" id="PF00072">
    <property type="entry name" value="Response_reg"/>
    <property type="match status" value="1"/>
</dbReference>
<dbReference type="SMART" id="SM00448">
    <property type="entry name" value="REC"/>
    <property type="match status" value="1"/>
</dbReference>
<dbReference type="PANTHER" id="PTHR43280:SF28">
    <property type="entry name" value="HTH-TYPE TRANSCRIPTIONAL ACTIVATOR RHAS"/>
    <property type="match status" value="1"/>
</dbReference>
<accession>A0A0K9H0B4</accession>
<dbReference type="InterPro" id="IPR018062">
    <property type="entry name" value="HTH_AraC-typ_CS"/>
</dbReference>
<keyword evidence="8" id="KW-1185">Reference proteome</keyword>
<evidence type="ECO:0000313" key="8">
    <source>
        <dbReference type="Proteomes" id="UP000037146"/>
    </source>
</evidence>
<keyword evidence="1" id="KW-0805">Transcription regulation</keyword>
<evidence type="ECO:0000256" key="2">
    <source>
        <dbReference type="ARBA" id="ARBA00023125"/>
    </source>
</evidence>
<feature type="modified residue" description="4-aspartylphosphate" evidence="4">
    <location>
        <position position="57"/>
    </location>
</feature>
<dbReference type="PATRIC" id="fig|1679170.3.peg.4124"/>
<dbReference type="Gene3D" id="3.40.50.2300">
    <property type="match status" value="1"/>
</dbReference>
<dbReference type="AlphaFoldDB" id="A0A0K9H0B4"/>
<dbReference type="GO" id="GO:0043565">
    <property type="term" value="F:sequence-specific DNA binding"/>
    <property type="evidence" value="ECO:0007669"/>
    <property type="project" value="InterPro"/>
</dbReference>
<dbReference type="OrthoDB" id="9788446at2"/>
<dbReference type="EMBL" id="LFZW01000001">
    <property type="protein sequence ID" value="KMY52409.1"/>
    <property type="molecule type" value="Genomic_DNA"/>
</dbReference>
<evidence type="ECO:0000256" key="4">
    <source>
        <dbReference type="PROSITE-ProRule" id="PRU00169"/>
    </source>
</evidence>
<dbReference type="SMART" id="SM00342">
    <property type="entry name" value="HTH_ARAC"/>
    <property type="match status" value="1"/>
</dbReference>
<evidence type="ECO:0000259" key="6">
    <source>
        <dbReference type="PROSITE" id="PS50110"/>
    </source>
</evidence>
<keyword evidence="4" id="KW-0597">Phosphoprotein</keyword>
<evidence type="ECO:0000313" key="7">
    <source>
        <dbReference type="EMBL" id="KMY52409.1"/>
    </source>
</evidence>
<gene>
    <name evidence="7" type="ORF">AC625_18170</name>
</gene>
<dbReference type="PRINTS" id="PR00032">
    <property type="entry name" value="HTHARAC"/>
</dbReference>
<dbReference type="PROSITE" id="PS01124">
    <property type="entry name" value="HTH_ARAC_FAMILY_2"/>
    <property type="match status" value="1"/>
</dbReference>
<dbReference type="InterPro" id="IPR020449">
    <property type="entry name" value="Tscrpt_reg_AraC-type_HTH"/>
</dbReference>
<comment type="caution">
    <text evidence="7">The sequence shown here is derived from an EMBL/GenBank/DDBJ whole genome shotgun (WGS) entry which is preliminary data.</text>
</comment>
<dbReference type="RefSeq" id="WP_049682580.1">
    <property type="nucleotide sequence ID" value="NZ_LFZW01000001.1"/>
</dbReference>
<feature type="domain" description="HTH araC/xylS-type" evidence="5">
    <location>
        <begin position="157"/>
        <end position="255"/>
    </location>
</feature>
<dbReference type="Proteomes" id="UP000037146">
    <property type="component" value="Unassembled WGS sequence"/>
</dbReference>
<dbReference type="PROSITE" id="PS50110">
    <property type="entry name" value="RESPONSE_REGULATORY"/>
    <property type="match status" value="1"/>
</dbReference>
<dbReference type="PANTHER" id="PTHR43280">
    <property type="entry name" value="ARAC-FAMILY TRANSCRIPTIONAL REGULATOR"/>
    <property type="match status" value="1"/>
</dbReference>
<dbReference type="Pfam" id="PF12833">
    <property type="entry name" value="HTH_18"/>
    <property type="match status" value="1"/>
</dbReference>
<proteinExistence type="predicted"/>
<dbReference type="CDD" id="cd17536">
    <property type="entry name" value="REC_YesN-like"/>
    <property type="match status" value="1"/>
</dbReference>
<reference evidence="8" key="1">
    <citation type="submission" date="2015-07" db="EMBL/GenBank/DDBJ databases">
        <title>Genome sequencing project for genomic taxonomy and phylogenomics of Bacillus-like bacteria.</title>
        <authorList>
            <person name="Liu B."/>
            <person name="Wang J."/>
            <person name="Zhu Y."/>
            <person name="Liu G."/>
            <person name="Chen Q."/>
            <person name="Chen Z."/>
            <person name="Lan J."/>
            <person name="Che J."/>
            <person name="Ge C."/>
            <person name="Shi H."/>
            <person name="Pan Z."/>
            <person name="Liu X."/>
        </authorList>
    </citation>
    <scope>NUCLEOTIDE SEQUENCE [LARGE SCALE GENOMIC DNA]</scope>
    <source>
        <strain evidence="8">FJAT-27997</strain>
    </source>
</reference>
<organism evidence="7 8">
    <name type="scientific">Peribacillus loiseleuriae</name>
    <dbReference type="NCBI Taxonomy" id="1679170"/>
    <lineage>
        <taxon>Bacteria</taxon>
        <taxon>Bacillati</taxon>
        <taxon>Bacillota</taxon>
        <taxon>Bacilli</taxon>
        <taxon>Bacillales</taxon>
        <taxon>Bacillaceae</taxon>
        <taxon>Peribacillus</taxon>
    </lineage>
</organism>
<keyword evidence="2" id="KW-0238">DNA-binding</keyword>
<evidence type="ECO:0000256" key="1">
    <source>
        <dbReference type="ARBA" id="ARBA00023015"/>
    </source>
</evidence>
<evidence type="ECO:0000256" key="3">
    <source>
        <dbReference type="ARBA" id="ARBA00023163"/>
    </source>
</evidence>
<dbReference type="SUPFAM" id="SSF46689">
    <property type="entry name" value="Homeodomain-like"/>
    <property type="match status" value="2"/>
</dbReference>
<dbReference type="GO" id="GO:0000160">
    <property type="term" value="P:phosphorelay signal transduction system"/>
    <property type="evidence" value="ECO:0007669"/>
    <property type="project" value="InterPro"/>
</dbReference>
<sequence>MGTKTILIVDDEQTTRQGLKKTLEIWSAGKYEIMSAADGPEAYELFSKTKIHLLITDICMPEMDGLKLLQNLKIKGYKPVVIIVSGHPNFDYAQEAIRLGVINYLLKPISKQKMIEAVEQALETEVSIERVDFMEKVVDQKLMKIDRRNDHSKFAIKEALTYVNNNLNRQITLKEVADSVYLNASYFSVLFKEQTSLTFSEYITRKRLQIAKTLLLTTDSQIEEIALEVGYQTSKYFIKLFKDYEGITPSKYRKMVNAEEIQI</sequence>
<feature type="domain" description="Response regulatory" evidence="6">
    <location>
        <begin position="5"/>
        <end position="122"/>
    </location>
</feature>
<dbReference type="SUPFAM" id="SSF52172">
    <property type="entry name" value="CheY-like"/>
    <property type="match status" value="1"/>
</dbReference>
<dbReference type="STRING" id="1679170.AC625_18170"/>
<name>A0A0K9H0B4_9BACI</name>